<feature type="compositionally biased region" description="Basic and acidic residues" evidence="1">
    <location>
        <begin position="7"/>
        <end position="17"/>
    </location>
</feature>
<dbReference type="Proteomes" id="UP000276437">
    <property type="component" value="Chromosome"/>
</dbReference>
<evidence type="ECO:0000313" key="3">
    <source>
        <dbReference type="Proteomes" id="UP000276437"/>
    </source>
</evidence>
<organism evidence="2 3">
    <name type="scientific">Methylomusa anaerophila</name>
    <dbReference type="NCBI Taxonomy" id="1930071"/>
    <lineage>
        <taxon>Bacteria</taxon>
        <taxon>Bacillati</taxon>
        <taxon>Bacillota</taxon>
        <taxon>Negativicutes</taxon>
        <taxon>Selenomonadales</taxon>
        <taxon>Sporomusaceae</taxon>
        <taxon>Methylomusa</taxon>
    </lineage>
</organism>
<gene>
    <name evidence="2" type="ORF">MAMMFC1_01672</name>
</gene>
<dbReference type="KEGG" id="mana:MAMMFC1_01672"/>
<dbReference type="EMBL" id="AP018449">
    <property type="protein sequence ID" value="BBB91005.1"/>
    <property type="molecule type" value="Genomic_DNA"/>
</dbReference>
<dbReference type="AlphaFoldDB" id="A0A348AIV7"/>
<sequence length="111" mass="12285">MCYNSDTAEKPAMIHEGDEGDYNGQGRDLLAAVNKLRQVMSQSLESVDSMRAILTEGKSRTELSAAEWADMIDNMQQILYLESAIAKLRNGFNAWGAAYSPRNSRGYTCKG</sequence>
<accession>A0A348AIV7</accession>
<reference evidence="2 3" key="1">
    <citation type="journal article" date="2018" name="Int. J. Syst. Evol. Microbiol.">
        <title>Methylomusa anaerophila gen. nov., sp. nov., an anaerobic methanol-utilizing bacterium isolated from a microbial fuel cell.</title>
        <authorList>
            <person name="Amano N."/>
            <person name="Yamamuro A."/>
            <person name="Miyahara M."/>
            <person name="Kouzuma A."/>
            <person name="Abe T."/>
            <person name="Watanabe K."/>
        </authorList>
    </citation>
    <scope>NUCLEOTIDE SEQUENCE [LARGE SCALE GENOMIC DNA]</scope>
    <source>
        <strain evidence="2 3">MMFC1</strain>
    </source>
</reference>
<name>A0A348AIV7_9FIRM</name>
<evidence type="ECO:0000313" key="2">
    <source>
        <dbReference type="EMBL" id="BBB91005.1"/>
    </source>
</evidence>
<feature type="region of interest" description="Disordered" evidence="1">
    <location>
        <begin position="1"/>
        <end position="20"/>
    </location>
</feature>
<evidence type="ECO:0000256" key="1">
    <source>
        <dbReference type="SAM" id="MobiDB-lite"/>
    </source>
</evidence>
<protein>
    <submittedName>
        <fullName evidence="2">Uncharacterized protein</fullName>
    </submittedName>
</protein>
<dbReference type="RefSeq" id="WP_126308077.1">
    <property type="nucleotide sequence ID" value="NZ_AP018449.1"/>
</dbReference>
<proteinExistence type="predicted"/>
<keyword evidence="3" id="KW-1185">Reference proteome</keyword>